<reference evidence="1 2" key="1">
    <citation type="submission" date="2019-03" db="EMBL/GenBank/DDBJ databases">
        <title>First draft genome of Liparis tanakae, snailfish: a comprehensive survey of snailfish specific genes.</title>
        <authorList>
            <person name="Kim W."/>
            <person name="Song I."/>
            <person name="Jeong J.-H."/>
            <person name="Kim D."/>
            <person name="Kim S."/>
            <person name="Ryu S."/>
            <person name="Song J.Y."/>
            <person name="Lee S.K."/>
        </authorList>
    </citation>
    <scope>NUCLEOTIDE SEQUENCE [LARGE SCALE GENOMIC DNA]</scope>
    <source>
        <tissue evidence="1">Muscle</tissue>
    </source>
</reference>
<sequence>MYTHSESRANSDTFRTHLAYRGCPWSIAAVVRRHKAADVSCALHLHIRKWKPCQEKEDRLEELSILPSREESFNMRRGLSKLFVWHVMKMTSLTIQKRVPVANSAYCSMVDRTLKMRHTRTMTKLRGQNTVLQEVISTSSKEARRIDGHQQRWFVNLCVYGYSHEEVVEEASQSSGSLEEVVHIALHARLDVRGPEILPMMMHPARPRERERQRDGGRGGLAVRGLRVRGGAAAGKARSVIHLCGVEFH</sequence>
<dbReference type="EMBL" id="SRLO01000639">
    <property type="protein sequence ID" value="TNN49853.1"/>
    <property type="molecule type" value="Genomic_DNA"/>
</dbReference>
<evidence type="ECO:0000313" key="2">
    <source>
        <dbReference type="Proteomes" id="UP000314294"/>
    </source>
</evidence>
<accession>A0A4Z2GA84</accession>
<evidence type="ECO:0000313" key="1">
    <source>
        <dbReference type="EMBL" id="TNN49853.1"/>
    </source>
</evidence>
<gene>
    <name evidence="1" type="ORF">EYF80_039946</name>
</gene>
<name>A0A4Z2GA84_9TELE</name>
<comment type="caution">
    <text evidence="1">The sequence shown here is derived from an EMBL/GenBank/DDBJ whole genome shotgun (WGS) entry which is preliminary data.</text>
</comment>
<dbReference type="AlphaFoldDB" id="A0A4Z2GA84"/>
<keyword evidence="2" id="KW-1185">Reference proteome</keyword>
<organism evidence="1 2">
    <name type="scientific">Liparis tanakae</name>
    <name type="common">Tanaka's snailfish</name>
    <dbReference type="NCBI Taxonomy" id="230148"/>
    <lineage>
        <taxon>Eukaryota</taxon>
        <taxon>Metazoa</taxon>
        <taxon>Chordata</taxon>
        <taxon>Craniata</taxon>
        <taxon>Vertebrata</taxon>
        <taxon>Euteleostomi</taxon>
        <taxon>Actinopterygii</taxon>
        <taxon>Neopterygii</taxon>
        <taxon>Teleostei</taxon>
        <taxon>Neoteleostei</taxon>
        <taxon>Acanthomorphata</taxon>
        <taxon>Eupercaria</taxon>
        <taxon>Perciformes</taxon>
        <taxon>Cottioidei</taxon>
        <taxon>Cottales</taxon>
        <taxon>Liparidae</taxon>
        <taxon>Liparis</taxon>
    </lineage>
</organism>
<protein>
    <submittedName>
        <fullName evidence="1">Uncharacterized protein</fullName>
    </submittedName>
</protein>
<proteinExistence type="predicted"/>
<dbReference type="Proteomes" id="UP000314294">
    <property type="component" value="Unassembled WGS sequence"/>
</dbReference>